<dbReference type="InterPro" id="IPR005829">
    <property type="entry name" value="Sugar_transporter_CS"/>
</dbReference>
<dbReference type="GO" id="GO:0016020">
    <property type="term" value="C:membrane"/>
    <property type="evidence" value="ECO:0007669"/>
    <property type="project" value="UniProtKB-SubCell"/>
</dbReference>
<dbReference type="PROSITE" id="PS00217">
    <property type="entry name" value="SUGAR_TRANSPORT_2"/>
    <property type="match status" value="1"/>
</dbReference>
<keyword evidence="3 7" id="KW-0813">Transport</keyword>
<dbReference type="PRINTS" id="PR00171">
    <property type="entry name" value="SUGRTRNSPORT"/>
</dbReference>
<evidence type="ECO:0000313" key="12">
    <source>
        <dbReference type="Proteomes" id="UP000009328"/>
    </source>
</evidence>
<evidence type="ECO:0000256" key="7">
    <source>
        <dbReference type="RuleBase" id="RU003346"/>
    </source>
</evidence>
<dbReference type="Pfam" id="PF00083">
    <property type="entry name" value="Sugar_tr"/>
    <property type="match status" value="1"/>
</dbReference>
<sequence>MSDHSEYQQLTLKESYLVGAPLLYFTTCFVSTGVLLFGFEQGVMSGLLTNELFKNYFDNPSSAAIGTMVAILEIGALISSLLSGKISDKIGRRRTIRYGALIFAIGGALQALTPSFILLTIARFISGLGVGLLTTVVPMYQTEISPPHSRGRLGCVEFTGNISGYAISVWADYFCSFLDSNMAWRIPLSIQSLIAIALWFGSYVIVESPRWLLNHDHDAEGIVVIADLTAGGNVQDERARSEYREIKETVLLHRLEGESSYRYMFKRYKKRVFIAMSAQALAQLNGINVISYYAPLVFEQAGWKGRDAILMTGFNSLIYVASTLPPWILVDKWGRRPILLSGAIIMGIALTAVSYSLYVNTEKTRHLVVILVFIFNAGFGYSWGPLPWLLPSEISPLSIRAKIASLATASNWAFNWLVGEMTPILQELITWRLYLIHSTSCFISFFVVYSFYPETAGVTLEDMDSVFDDRSSTFSFHGSTYQPIDSESQSFNNDDSQSGLNNLSNAALQRQKALINPTVDVTNPLLTRQKSETSFRTQLQGFQQQQQVPIPNSQSSQYSVEPPGIEEIVKYKNSDQHSLSSSIRRSSATVSSFMGKAGKAFKKKKKNNTIENPNNDVNESVFDPSDQESLASNEQV</sequence>
<dbReference type="HOGENOM" id="CLU_001265_30_3_1"/>
<dbReference type="eggNOG" id="KOG0254">
    <property type="taxonomic scope" value="Eukaryota"/>
</dbReference>
<dbReference type="InterPro" id="IPR036259">
    <property type="entry name" value="MFS_trans_sf"/>
</dbReference>
<feature type="region of interest" description="Disordered" evidence="8">
    <location>
        <begin position="597"/>
        <end position="636"/>
    </location>
</feature>
<dbReference type="GO" id="GO:0005351">
    <property type="term" value="F:carbohydrate:proton symporter activity"/>
    <property type="evidence" value="ECO:0007669"/>
    <property type="project" value="TreeGrafter"/>
</dbReference>
<feature type="compositionally biased region" description="Polar residues" evidence="8">
    <location>
        <begin position="609"/>
        <end position="618"/>
    </location>
</feature>
<accession>K0KP79</accession>
<feature type="transmembrane region" description="Helical" evidence="9">
    <location>
        <begin position="21"/>
        <end position="43"/>
    </location>
</feature>
<feature type="transmembrane region" description="Helical" evidence="9">
    <location>
        <begin position="337"/>
        <end position="355"/>
    </location>
</feature>
<evidence type="ECO:0000256" key="8">
    <source>
        <dbReference type="SAM" id="MobiDB-lite"/>
    </source>
</evidence>
<evidence type="ECO:0000256" key="3">
    <source>
        <dbReference type="ARBA" id="ARBA00022448"/>
    </source>
</evidence>
<dbReference type="PROSITE" id="PS50850">
    <property type="entry name" value="MFS"/>
    <property type="match status" value="1"/>
</dbReference>
<dbReference type="InterPro" id="IPR003663">
    <property type="entry name" value="Sugar/inositol_transpt"/>
</dbReference>
<keyword evidence="12" id="KW-1185">Reference proteome</keyword>
<gene>
    <name evidence="11" type="ORF">BN7_3552</name>
</gene>
<keyword evidence="5 9" id="KW-1133">Transmembrane helix</keyword>
<dbReference type="EMBL" id="CAIF01000100">
    <property type="protein sequence ID" value="CCH43997.1"/>
    <property type="molecule type" value="Genomic_DNA"/>
</dbReference>
<evidence type="ECO:0000259" key="10">
    <source>
        <dbReference type="PROSITE" id="PS50850"/>
    </source>
</evidence>
<dbReference type="Proteomes" id="UP000009328">
    <property type="component" value="Unassembled WGS sequence"/>
</dbReference>
<keyword evidence="11" id="KW-0762">Sugar transport</keyword>
<dbReference type="InterPro" id="IPR005828">
    <property type="entry name" value="MFS_sugar_transport-like"/>
</dbReference>
<evidence type="ECO:0000256" key="9">
    <source>
        <dbReference type="SAM" id="Phobius"/>
    </source>
</evidence>
<feature type="transmembrane region" description="Helical" evidence="9">
    <location>
        <begin position="95"/>
        <end position="112"/>
    </location>
</feature>
<dbReference type="PROSITE" id="PS00216">
    <property type="entry name" value="SUGAR_TRANSPORT_1"/>
    <property type="match status" value="1"/>
</dbReference>
<feature type="transmembrane region" description="Helical" evidence="9">
    <location>
        <begin position="431"/>
        <end position="452"/>
    </location>
</feature>
<evidence type="ECO:0000256" key="4">
    <source>
        <dbReference type="ARBA" id="ARBA00022692"/>
    </source>
</evidence>
<dbReference type="PANTHER" id="PTHR48022:SF73">
    <property type="entry name" value="METABOLITE TRANSPORT PROTEIN YDL199C-RELATED"/>
    <property type="match status" value="1"/>
</dbReference>
<dbReference type="FunCoup" id="K0KP79">
    <property type="interactions" value="91"/>
</dbReference>
<feature type="transmembrane region" description="Helical" evidence="9">
    <location>
        <begin position="63"/>
        <end position="83"/>
    </location>
</feature>
<evidence type="ECO:0000256" key="6">
    <source>
        <dbReference type="ARBA" id="ARBA00023136"/>
    </source>
</evidence>
<dbReference type="InterPro" id="IPR050360">
    <property type="entry name" value="MFS_Sugar_Transporters"/>
</dbReference>
<reference evidence="11 12" key="1">
    <citation type="journal article" date="2012" name="Eukaryot. Cell">
        <title>Draft genome sequence of Wickerhamomyces ciferrii NRRL Y-1031 F-60-10.</title>
        <authorList>
            <person name="Schneider J."/>
            <person name="Andrea H."/>
            <person name="Blom J."/>
            <person name="Jaenicke S."/>
            <person name="Ruckert C."/>
            <person name="Schorsch C."/>
            <person name="Szczepanowski R."/>
            <person name="Farwick M."/>
            <person name="Goesmann A."/>
            <person name="Puhler A."/>
            <person name="Schaffer S."/>
            <person name="Tauch A."/>
            <person name="Kohler T."/>
            <person name="Brinkrolf K."/>
        </authorList>
    </citation>
    <scope>NUCLEOTIDE SEQUENCE [LARGE SCALE GENOMIC DNA]</scope>
    <source>
        <strain evidence="12">ATCC 14091 / BCRC 22168 / CBS 111 / JCM 3599 / NBRC 0793 / NRRL Y-1031 F-60-10</strain>
    </source>
</reference>
<proteinExistence type="inferred from homology"/>
<dbReference type="Gene3D" id="1.20.1250.20">
    <property type="entry name" value="MFS general substrate transporter like domains"/>
    <property type="match status" value="1"/>
</dbReference>
<feature type="transmembrane region" description="Helical" evidence="9">
    <location>
        <begin position="308"/>
        <end position="330"/>
    </location>
</feature>
<feature type="transmembrane region" description="Helical" evidence="9">
    <location>
        <begin position="367"/>
        <end position="390"/>
    </location>
</feature>
<keyword evidence="4 9" id="KW-0812">Transmembrane</keyword>
<feature type="transmembrane region" description="Helical" evidence="9">
    <location>
        <begin position="183"/>
        <end position="206"/>
    </location>
</feature>
<feature type="domain" description="Major facilitator superfamily (MFS) profile" evidence="10">
    <location>
        <begin position="26"/>
        <end position="456"/>
    </location>
</feature>
<evidence type="ECO:0000313" key="11">
    <source>
        <dbReference type="EMBL" id="CCH43997.1"/>
    </source>
</evidence>
<dbReference type="NCBIfam" id="TIGR00879">
    <property type="entry name" value="SP"/>
    <property type="match status" value="1"/>
</dbReference>
<comment type="caution">
    <text evidence="11">The sequence shown here is derived from an EMBL/GenBank/DDBJ whole genome shotgun (WGS) entry which is preliminary data.</text>
</comment>
<dbReference type="InterPro" id="IPR020846">
    <property type="entry name" value="MFS_dom"/>
</dbReference>
<evidence type="ECO:0000256" key="2">
    <source>
        <dbReference type="ARBA" id="ARBA00010992"/>
    </source>
</evidence>
<evidence type="ECO:0000256" key="5">
    <source>
        <dbReference type="ARBA" id="ARBA00022989"/>
    </source>
</evidence>
<dbReference type="AlphaFoldDB" id="K0KP79"/>
<comment type="subcellular location">
    <subcellularLocation>
        <location evidence="1">Membrane</location>
        <topology evidence="1">Multi-pass membrane protein</topology>
    </subcellularLocation>
</comment>
<organism evidence="11 12">
    <name type="scientific">Wickerhamomyces ciferrii (strain ATCC 14091 / BCRC 22168 / CBS 111 / JCM 3599 / NBRC 0793 / NRRL Y-1031 F-60-10)</name>
    <name type="common">Yeast</name>
    <name type="synonym">Pichia ciferrii</name>
    <dbReference type="NCBI Taxonomy" id="1206466"/>
    <lineage>
        <taxon>Eukaryota</taxon>
        <taxon>Fungi</taxon>
        <taxon>Dikarya</taxon>
        <taxon>Ascomycota</taxon>
        <taxon>Saccharomycotina</taxon>
        <taxon>Saccharomycetes</taxon>
        <taxon>Phaffomycetales</taxon>
        <taxon>Wickerhamomycetaceae</taxon>
        <taxon>Wickerhamomyces</taxon>
    </lineage>
</organism>
<keyword evidence="6 9" id="KW-0472">Membrane</keyword>
<feature type="compositionally biased region" description="Polar residues" evidence="8">
    <location>
        <begin position="627"/>
        <end position="636"/>
    </location>
</feature>
<name>K0KP79_WICCF</name>
<comment type="similarity">
    <text evidence="2 7">Belongs to the major facilitator superfamily. Sugar transporter (TC 2.A.1.1) family.</text>
</comment>
<dbReference type="FunFam" id="1.20.1250.20:FF:000119">
    <property type="entry name" value="MFS monosaccharide transporter, putative"/>
    <property type="match status" value="1"/>
</dbReference>
<dbReference type="InParanoid" id="K0KP79"/>
<protein>
    <submittedName>
        <fullName evidence="11">Low-affinity glucose transporter HXT4</fullName>
    </submittedName>
</protein>
<dbReference type="SUPFAM" id="SSF103473">
    <property type="entry name" value="MFS general substrate transporter"/>
    <property type="match status" value="1"/>
</dbReference>
<feature type="transmembrane region" description="Helical" evidence="9">
    <location>
        <begin position="272"/>
        <end position="296"/>
    </location>
</feature>
<dbReference type="PANTHER" id="PTHR48022">
    <property type="entry name" value="PLASTIDIC GLUCOSE TRANSPORTER 4"/>
    <property type="match status" value="1"/>
</dbReference>
<evidence type="ECO:0000256" key="1">
    <source>
        <dbReference type="ARBA" id="ARBA00004141"/>
    </source>
</evidence>